<gene>
    <name evidence="2" type="ordered locus">Daro_4094</name>
</gene>
<evidence type="ECO:0000313" key="2">
    <source>
        <dbReference type="EMBL" id="AAZ48820.1"/>
    </source>
</evidence>
<dbReference type="KEGG" id="dar:Daro_4094"/>
<dbReference type="HOGENOM" id="CLU_090266_2_0_4"/>
<proteinExistence type="predicted"/>
<organism evidence="2">
    <name type="scientific">Dechloromonas aromatica (strain RCB)</name>
    <dbReference type="NCBI Taxonomy" id="159087"/>
    <lineage>
        <taxon>Bacteria</taxon>
        <taxon>Pseudomonadati</taxon>
        <taxon>Pseudomonadota</taxon>
        <taxon>Betaproteobacteria</taxon>
        <taxon>Rhodocyclales</taxon>
        <taxon>Azonexaceae</taxon>
        <taxon>Dechloromonas</taxon>
    </lineage>
</organism>
<reference evidence="2" key="1">
    <citation type="submission" date="2005-08" db="EMBL/GenBank/DDBJ databases">
        <title>Complete sequence of Dechloromonas aromatica RCB.</title>
        <authorList>
            <person name="Salinero K.K."/>
            <person name="Copeland A."/>
            <person name="Lucas S."/>
            <person name="Lapidus A."/>
            <person name="Barry K."/>
            <person name="Detter J.C."/>
            <person name="Glavina T."/>
            <person name="Hammon N."/>
            <person name="Israni S."/>
            <person name="Pitluck S."/>
            <person name="Di Bartolo G."/>
            <person name="Trong S."/>
            <person name="Schmutz J."/>
            <person name="Larimer F."/>
            <person name="Land M."/>
            <person name="Ivanova N."/>
            <person name="Richardson P."/>
        </authorList>
    </citation>
    <scope>NUCLEOTIDE SEQUENCE</scope>
    <source>
        <strain evidence="2">RCB</strain>
    </source>
</reference>
<evidence type="ECO:0008006" key="3">
    <source>
        <dbReference type="Google" id="ProtNLM"/>
    </source>
</evidence>
<dbReference type="PROSITE" id="PS51257">
    <property type="entry name" value="PROKAR_LIPOPROTEIN"/>
    <property type="match status" value="1"/>
</dbReference>
<name>Q478B1_DECAR</name>
<sequence>MLTMAGRLSVLLLVGGLLSSCASYDGAGRIPADAGLIDVERTMGVPSLRWREADGGETLVYPFGAMGYHTFFVRGDANGRFLSRENVLTMKHFARIQAGMTQEDVVRTIGPPVPEWTVYFKARDELVWEWRYCDDWNEPARFDVLFDGTSKRVRSTLTSTERSRDAFGRGDRRGWCGH</sequence>
<feature type="signal peptide" evidence="1">
    <location>
        <begin position="1"/>
        <end position="27"/>
    </location>
</feature>
<keyword evidence="1" id="KW-0732">Signal</keyword>
<evidence type="ECO:0000256" key="1">
    <source>
        <dbReference type="SAM" id="SignalP"/>
    </source>
</evidence>
<feature type="chain" id="PRO_5004233188" description="Lipoprotein SmpA/OmlA domain-containing protein" evidence="1">
    <location>
        <begin position="28"/>
        <end position="178"/>
    </location>
</feature>
<dbReference type="EMBL" id="CP000089">
    <property type="protein sequence ID" value="AAZ48820.1"/>
    <property type="molecule type" value="Genomic_DNA"/>
</dbReference>
<dbReference type="eggNOG" id="COG2913">
    <property type="taxonomic scope" value="Bacteria"/>
</dbReference>
<accession>Q478B1</accession>
<dbReference type="STRING" id="159087.Daro_4094"/>
<dbReference type="AlphaFoldDB" id="Q478B1"/>
<protein>
    <recommendedName>
        <fullName evidence="3">Lipoprotein SmpA/OmlA domain-containing protein</fullName>
    </recommendedName>
</protein>
<dbReference type="OrthoDB" id="5297256at2"/>